<name>A0A183IUK8_9BILA</name>
<accession>A0A183IUK8</accession>
<evidence type="ECO:0000313" key="3">
    <source>
        <dbReference type="WBParaSite" id="SBAD_0000757801-mRNA-1"/>
    </source>
</evidence>
<gene>
    <name evidence="1" type="ORF">SBAD_LOCUS7305</name>
</gene>
<protein>
    <submittedName>
        <fullName evidence="1 3">Uncharacterized protein</fullName>
    </submittedName>
</protein>
<dbReference type="AlphaFoldDB" id="A0A183IUK8"/>
<keyword evidence="2" id="KW-1185">Reference proteome</keyword>
<dbReference type="WBParaSite" id="SBAD_0000757801-mRNA-1">
    <property type="protein sequence ID" value="SBAD_0000757801-mRNA-1"/>
    <property type="gene ID" value="SBAD_0000757801"/>
</dbReference>
<evidence type="ECO:0000313" key="2">
    <source>
        <dbReference type="Proteomes" id="UP000270296"/>
    </source>
</evidence>
<sequence length="92" mass="10487">MTGRRYVTEHVCSENVNDRRRPSLMSSKMAQQMNIQRGKRSAAELPINDLSLFSTWLLNTDAMPFGILAMMMKFQSEAEVDAEAWIVADYAL</sequence>
<dbReference type="Proteomes" id="UP000270296">
    <property type="component" value="Unassembled WGS sequence"/>
</dbReference>
<reference evidence="3" key="1">
    <citation type="submission" date="2016-06" db="UniProtKB">
        <authorList>
            <consortium name="WormBaseParasite"/>
        </authorList>
    </citation>
    <scope>IDENTIFICATION</scope>
</reference>
<evidence type="ECO:0000313" key="1">
    <source>
        <dbReference type="EMBL" id="VDP12633.1"/>
    </source>
</evidence>
<reference evidence="1 2" key="2">
    <citation type="submission" date="2018-11" db="EMBL/GenBank/DDBJ databases">
        <authorList>
            <consortium name="Pathogen Informatics"/>
        </authorList>
    </citation>
    <scope>NUCLEOTIDE SEQUENCE [LARGE SCALE GENOMIC DNA]</scope>
</reference>
<proteinExistence type="predicted"/>
<dbReference type="EMBL" id="UZAM01010511">
    <property type="protein sequence ID" value="VDP12633.1"/>
    <property type="molecule type" value="Genomic_DNA"/>
</dbReference>
<organism evidence="3">
    <name type="scientific">Soboliphyme baturini</name>
    <dbReference type="NCBI Taxonomy" id="241478"/>
    <lineage>
        <taxon>Eukaryota</taxon>
        <taxon>Metazoa</taxon>
        <taxon>Ecdysozoa</taxon>
        <taxon>Nematoda</taxon>
        <taxon>Enoplea</taxon>
        <taxon>Dorylaimia</taxon>
        <taxon>Dioctophymatida</taxon>
        <taxon>Dioctophymatoidea</taxon>
        <taxon>Soboliphymatidae</taxon>
        <taxon>Soboliphyme</taxon>
    </lineage>
</organism>